<gene>
    <name evidence="1" type="ORF">LCGC14_1379510</name>
</gene>
<comment type="caution">
    <text evidence="1">The sequence shown here is derived from an EMBL/GenBank/DDBJ whole genome shotgun (WGS) entry which is preliminary data.</text>
</comment>
<evidence type="ECO:0000313" key="1">
    <source>
        <dbReference type="EMBL" id="KKM76506.1"/>
    </source>
</evidence>
<proteinExistence type="predicted"/>
<protein>
    <submittedName>
        <fullName evidence="1">Uncharacterized protein</fullName>
    </submittedName>
</protein>
<dbReference type="EMBL" id="LAZR01008799">
    <property type="protein sequence ID" value="KKM76506.1"/>
    <property type="molecule type" value="Genomic_DNA"/>
</dbReference>
<feature type="non-terminal residue" evidence="1">
    <location>
        <position position="1"/>
    </location>
</feature>
<sequence>AANLSILSLKKSIGGTSGGVAFGTFQTGGTTADGTGAALTVTATDFAAGDHLIVAVAAGTNATSGWLAQLLIGWKETYPSTSDPSSGE</sequence>
<accession>A0A0F9KNY4</accession>
<name>A0A0F9KNY4_9ZZZZ</name>
<reference evidence="1" key="1">
    <citation type="journal article" date="2015" name="Nature">
        <title>Complex archaea that bridge the gap between prokaryotes and eukaryotes.</title>
        <authorList>
            <person name="Spang A."/>
            <person name="Saw J.H."/>
            <person name="Jorgensen S.L."/>
            <person name="Zaremba-Niedzwiedzka K."/>
            <person name="Martijn J."/>
            <person name="Lind A.E."/>
            <person name="van Eijk R."/>
            <person name="Schleper C."/>
            <person name="Guy L."/>
            <person name="Ettema T.J."/>
        </authorList>
    </citation>
    <scope>NUCLEOTIDE SEQUENCE</scope>
</reference>
<dbReference type="AlphaFoldDB" id="A0A0F9KNY4"/>
<organism evidence="1">
    <name type="scientific">marine sediment metagenome</name>
    <dbReference type="NCBI Taxonomy" id="412755"/>
    <lineage>
        <taxon>unclassified sequences</taxon>
        <taxon>metagenomes</taxon>
        <taxon>ecological metagenomes</taxon>
    </lineage>
</organism>